<proteinExistence type="predicted"/>
<dbReference type="AlphaFoldDB" id="A0A2P2PQJ9"/>
<protein>
    <submittedName>
        <fullName evidence="1">Uncharacterized protein</fullName>
    </submittedName>
</protein>
<dbReference type="EMBL" id="GGEC01076532">
    <property type="protein sequence ID" value="MBX57016.1"/>
    <property type="molecule type" value="Transcribed_RNA"/>
</dbReference>
<organism evidence="1">
    <name type="scientific">Rhizophora mucronata</name>
    <name type="common">Asiatic mangrove</name>
    <dbReference type="NCBI Taxonomy" id="61149"/>
    <lineage>
        <taxon>Eukaryota</taxon>
        <taxon>Viridiplantae</taxon>
        <taxon>Streptophyta</taxon>
        <taxon>Embryophyta</taxon>
        <taxon>Tracheophyta</taxon>
        <taxon>Spermatophyta</taxon>
        <taxon>Magnoliopsida</taxon>
        <taxon>eudicotyledons</taxon>
        <taxon>Gunneridae</taxon>
        <taxon>Pentapetalae</taxon>
        <taxon>rosids</taxon>
        <taxon>fabids</taxon>
        <taxon>Malpighiales</taxon>
        <taxon>Rhizophoraceae</taxon>
        <taxon>Rhizophora</taxon>
    </lineage>
</organism>
<reference evidence="1" key="1">
    <citation type="submission" date="2018-02" db="EMBL/GenBank/DDBJ databases">
        <title>Rhizophora mucronata_Transcriptome.</title>
        <authorList>
            <person name="Meera S.P."/>
            <person name="Sreeshan A."/>
            <person name="Augustine A."/>
        </authorList>
    </citation>
    <scope>NUCLEOTIDE SEQUENCE</scope>
    <source>
        <tissue evidence="1">Leaf</tissue>
    </source>
</reference>
<accession>A0A2P2PQJ9</accession>
<evidence type="ECO:0000313" key="1">
    <source>
        <dbReference type="EMBL" id="MBX57016.1"/>
    </source>
</evidence>
<name>A0A2P2PQJ9_RHIMU</name>
<sequence>MGISKMSNYLVNKVLGASIRHPSIDYFDDYDDVLHNILTKHVNLELNYPQLHNYATANPTKRNEDPS</sequence>